<reference evidence="1" key="1">
    <citation type="submission" date="2021-12" db="EMBL/GenBank/DDBJ databases">
        <title>Prjna785345.</title>
        <authorList>
            <person name="Rujirawat T."/>
            <person name="Krajaejun T."/>
        </authorList>
    </citation>
    <scope>NUCLEOTIDE SEQUENCE</scope>
    <source>
        <strain evidence="1">Pi057C3</strain>
    </source>
</reference>
<comment type="caution">
    <text evidence="1">The sequence shown here is derived from an EMBL/GenBank/DDBJ whole genome shotgun (WGS) entry which is preliminary data.</text>
</comment>
<dbReference type="SUPFAM" id="SSF53474">
    <property type="entry name" value="alpha/beta-Hydrolases"/>
    <property type="match status" value="1"/>
</dbReference>
<keyword evidence="2" id="KW-1185">Reference proteome</keyword>
<dbReference type="EMBL" id="JAKCXM010000175">
    <property type="protein sequence ID" value="KAJ0399653.1"/>
    <property type="molecule type" value="Genomic_DNA"/>
</dbReference>
<dbReference type="Gene3D" id="3.40.50.1820">
    <property type="entry name" value="alpha/beta hydrolase"/>
    <property type="match status" value="1"/>
</dbReference>
<name>A0AAD5M1I9_PYTIN</name>
<organism evidence="1 2">
    <name type="scientific">Pythium insidiosum</name>
    <name type="common">Pythiosis disease agent</name>
    <dbReference type="NCBI Taxonomy" id="114742"/>
    <lineage>
        <taxon>Eukaryota</taxon>
        <taxon>Sar</taxon>
        <taxon>Stramenopiles</taxon>
        <taxon>Oomycota</taxon>
        <taxon>Peronosporomycetes</taxon>
        <taxon>Pythiales</taxon>
        <taxon>Pythiaceae</taxon>
        <taxon>Pythium</taxon>
    </lineage>
</organism>
<evidence type="ECO:0000313" key="1">
    <source>
        <dbReference type="EMBL" id="KAJ0399653.1"/>
    </source>
</evidence>
<evidence type="ECO:0000313" key="2">
    <source>
        <dbReference type="Proteomes" id="UP001209570"/>
    </source>
</evidence>
<sequence>MLAYATLLGDTVDMYTIDHRGTGRSEFLQCEAAQAMTGGSPNGVNLATEELGNCLQDLNVKYDGKAAAFSVTSAALDIQTVIETFMPEHKVFLHGASYGTFLSQRVMQLQIPQIVGYIFDGVDIMMTKNDPIEWSISHWNQAILPPSRRLLESCFDDEACPIHFNSHAVG</sequence>
<dbReference type="InterPro" id="IPR029058">
    <property type="entry name" value="AB_hydrolase_fold"/>
</dbReference>
<gene>
    <name evidence="1" type="ORF">P43SY_005259</name>
</gene>
<evidence type="ECO:0008006" key="3">
    <source>
        <dbReference type="Google" id="ProtNLM"/>
    </source>
</evidence>
<dbReference type="AlphaFoldDB" id="A0AAD5M1I9"/>
<dbReference type="Proteomes" id="UP001209570">
    <property type="component" value="Unassembled WGS sequence"/>
</dbReference>
<protein>
    <recommendedName>
        <fullName evidence="3">AB hydrolase-1 domain-containing protein</fullName>
    </recommendedName>
</protein>
<accession>A0AAD5M1I9</accession>
<proteinExistence type="predicted"/>